<keyword evidence="3" id="KW-1185">Reference proteome</keyword>
<dbReference type="WBParaSite" id="MhA1_Contig1151.frz3.gene3">
    <property type="protein sequence ID" value="MhA1_Contig1151.frz3.gene3"/>
    <property type="gene ID" value="MhA1_Contig1151.frz3.gene3"/>
</dbReference>
<organism evidence="3 4">
    <name type="scientific">Meloidogyne hapla</name>
    <name type="common">Root-knot nematode worm</name>
    <dbReference type="NCBI Taxonomy" id="6305"/>
    <lineage>
        <taxon>Eukaryota</taxon>
        <taxon>Metazoa</taxon>
        <taxon>Ecdysozoa</taxon>
        <taxon>Nematoda</taxon>
        <taxon>Chromadorea</taxon>
        <taxon>Rhabditida</taxon>
        <taxon>Tylenchina</taxon>
        <taxon>Tylenchomorpha</taxon>
        <taxon>Tylenchoidea</taxon>
        <taxon>Meloidogynidae</taxon>
        <taxon>Meloidogyninae</taxon>
        <taxon>Meloidogyne</taxon>
    </lineage>
</organism>
<name>A0A1I8B0M4_MELHA</name>
<reference evidence="4" key="1">
    <citation type="submission" date="2016-11" db="UniProtKB">
        <authorList>
            <consortium name="WormBaseParasite"/>
        </authorList>
    </citation>
    <scope>IDENTIFICATION</scope>
</reference>
<evidence type="ECO:0000256" key="2">
    <source>
        <dbReference type="SAM" id="SignalP"/>
    </source>
</evidence>
<evidence type="ECO:0000313" key="3">
    <source>
        <dbReference type="Proteomes" id="UP000095281"/>
    </source>
</evidence>
<accession>A0A1I8B0M4</accession>
<keyword evidence="1" id="KW-1133">Transmembrane helix</keyword>
<feature type="chain" id="PRO_5009315300" evidence="2">
    <location>
        <begin position="26"/>
        <end position="211"/>
    </location>
</feature>
<sequence>MLFAAFIIQLPLVILLSISSYPTKGNEFLENGKATLILGEGPSENGKWPVALNEDLKNPIALCWVLLFLLYNSALYLIIFYCAAKIRKAISEQMAHMEISARSGELNGQITRTLLIQAILPAFPLLISSLAVISIFFSSDLMGTIVLTLQMIVTIPLSWVPMLNPFKNSLIEDSKTKVKIIHVANVNRMVKLWHGNERRSTHPITAPPRLK</sequence>
<keyword evidence="2" id="KW-0732">Signal</keyword>
<evidence type="ECO:0000313" key="4">
    <source>
        <dbReference type="WBParaSite" id="MhA1_Contig1151.frz3.gene3"/>
    </source>
</evidence>
<keyword evidence="1" id="KW-0812">Transmembrane</keyword>
<feature type="transmembrane region" description="Helical" evidence="1">
    <location>
        <begin position="59"/>
        <end position="84"/>
    </location>
</feature>
<feature type="transmembrane region" description="Helical" evidence="1">
    <location>
        <begin position="114"/>
        <end position="135"/>
    </location>
</feature>
<dbReference type="Proteomes" id="UP000095281">
    <property type="component" value="Unplaced"/>
</dbReference>
<protein>
    <submittedName>
        <fullName evidence="4">ABC transmembrane type-1 domain-containing protein</fullName>
    </submittedName>
</protein>
<dbReference type="InterPro" id="IPR019421">
    <property type="entry name" value="7TM_GPCR_serpentine_rcpt_Srd"/>
</dbReference>
<keyword evidence="1" id="KW-0472">Membrane</keyword>
<feature type="signal peptide" evidence="2">
    <location>
        <begin position="1"/>
        <end position="25"/>
    </location>
</feature>
<evidence type="ECO:0000256" key="1">
    <source>
        <dbReference type="SAM" id="Phobius"/>
    </source>
</evidence>
<proteinExistence type="predicted"/>
<feature type="transmembrane region" description="Helical" evidence="1">
    <location>
        <begin position="141"/>
        <end position="160"/>
    </location>
</feature>
<dbReference type="Pfam" id="PF10317">
    <property type="entry name" value="7TM_GPCR_Srd"/>
    <property type="match status" value="1"/>
</dbReference>
<dbReference type="AlphaFoldDB" id="A0A1I8B0M4"/>